<organism evidence="2 3">
    <name type="scientific">Aquimarina gracilis</name>
    <dbReference type="NCBI Taxonomy" id="874422"/>
    <lineage>
        <taxon>Bacteria</taxon>
        <taxon>Pseudomonadati</taxon>
        <taxon>Bacteroidota</taxon>
        <taxon>Flavobacteriia</taxon>
        <taxon>Flavobacteriales</taxon>
        <taxon>Flavobacteriaceae</taxon>
        <taxon>Aquimarina</taxon>
    </lineage>
</organism>
<name>A0ABU5ZR68_9FLAO</name>
<keyword evidence="1" id="KW-0812">Transmembrane</keyword>
<gene>
    <name evidence="2" type="ORF">U6A24_03695</name>
</gene>
<dbReference type="Pfam" id="PF11138">
    <property type="entry name" value="DUF2911"/>
    <property type="match status" value="1"/>
</dbReference>
<evidence type="ECO:0000313" key="2">
    <source>
        <dbReference type="EMBL" id="MEB3344548.1"/>
    </source>
</evidence>
<dbReference type="EMBL" id="JAYKLX010000002">
    <property type="protein sequence ID" value="MEB3344548.1"/>
    <property type="molecule type" value="Genomic_DNA"/>
</dbReference>
<accession>A0ABU5ZR68</accession>
<reference evidence="2 3" key="1">
    <citation type="journal article" date="2013" name="Int. J. Syst. Evol. Microbiol.">
        <title>Aquimarina gracilis sp. nov., isolated from the gut microflora of a mussel, Mytilus coruscus, and emended description of Aquimarina spongiae.</title>
        <authorList>
            <person name="Park S.C."/>
            <person name="Choe H.N."/>
            <person name="Baik K.S."/>
            <person name="Seong C.N."/>
        </authorList>
    </citation>
    <scope>NUCLEOTIDE SEQUENCE [LARGE SCALE GENOMIC DNA]</scope>
    <source>
        <strain evidence="2 3">PSC32</strain>
    </source>
</reference>
<sequence length="184" mass="21189">MPKLLKRVVLILSGLVIIGFAGMYFIKQNTKKHSPEETITHTTKEATITVYYNRPFKNDREIFGNLVPYGKVWRTGANEATTFSTDKDLLIDGTLLKAGLYTLWTIPNPKSWKIIFNNKQYNWGVNMDGTPKRNPEFDELTIEVPAIPLLNIKEQFSIYFEDAHEFTIMYLAWDRTAVAIPIKV</sequence>
<keyword evidence="1" id="KW-1133">Transmembrane helix</keyword>
<feature type="transmembrane region" description="Helical" evidence="1">
    <location>
        <begin position="7"/>
        <end position="26"/>
    </location>
</feature>
<protein>
    <submittedName>
        <fullName evidence="2">DUF2911 domain-containing protein</fullName>
    </submittedName>
</protein>
<evidence type="ECO:0000256" key="1">
    <source>
        <dbReference type="SAM" id="Phobius"/>
    </source>
</evidence>
<dbReference type="Proteomes" id="UP001327027">
    <property type="component" value="Unassembled WGS sequence"/>
</dbReference>
<evidence type="ECO:0000313" key="3">
    <source>
        <dbReference type="Proteomes" id="UP001327027"/>
    </source>
</evidence>
<keyword evidence="1" id="KW-0472">Membrane</keyword>
<comment type="caution">
    <text evidence="2">The sequence shown here is derived from an EMBL/GenBank/DDBJ whole genome shotgun (WGS) entry which is preliminary data.</text>
</comment>
<dbReference type="InterPro" id="IPR021314">
    <property type="entry name" value="DUF2911"/>
</dbReference>
<keyword evidence="3" id="KW-1185">Reference proteome</keyword>
<dbReference type="RefSeq" id="WP_324178590.1">
    <property type="nucleotide sequence ID" value="NZ_BAABAW010000003.1"/>
</dbReference>
<proteinExistence type="predicted"/>